<proteinExistence type="predicted"/>
<dbReference type="PANTHER" id="PTHR43649:SF12">
    <property type="entry name" value="DIACETYLCHITOBIOSE BINDING PROTEIN DASA"/>
    <property type="match status" value="1"/>
</dbReference>
<protein>
    <submittedName>
        <fullName evidence="2">Extracellular solute-binding protein</fullName>
    </submittedName>
</protein>
<dbReference type="PANTHER" id="PTHR43649">
    <property type="entry name" value="ARABINOSE-BINDING PROTEIN-RELATED"/>
    <property type="match status" value="1"/>
</dbReference>
<dbReference type="EMBL" id="JACQMJ010000004">
    <property type="protein sequence ID" value="MBI4132184.1"/>
    <property type="molecule type" value="Genomic_DNA"/>
</dbReference>
<reference evidence="2" key="1">
    <citation type="submission" date="2020-07" db="EMBL/GenBank/DDBJ databases">
        <title>Huge and variable diversity of episymbiotic CPR bacteria and DPANN archaea in groundwater ecosystems.</title>
        <authorList>
            <person name="He C.Y."/>
            <person name="Keren R."/>
            <person name="Whittaker M."/>
            <person name="Farag I.F."/>
            <person name="Doudna J."/>
            <person name="Cate J.H.D."/>
            <person name="Banfield J.F."/>
        </authorList>
    </citation>
    <scope>NUCLEOTIDE SEQUENCE</scope>
    <source>
        <strain evidence="2">NC_groundwater_1226_Ag_S-0.1um_59_124</strain>
    </source>
</reference>
<dbReference type="AlphaFoldDB" id="A0A932YWG5"/>
<gene>
    <name evidence="2" type="ORF">HY474_00980</name>
</gene>
<keyword evidence="1" id="KW-1133">Transmembrane helix</keyword>
<sequence>MNRPQLIIFGIISLLVLLAILLLTGVLPGLKERPPAPFTLTIWGTSNMDEFWRATEITYQSNEVPGATIEYVKKDPETYQREFLNVLAAGRGPDVFFLTDSALGEHLDKIKPLPSGSLGYRQRDLKSTFADGVNAIITDETGALRGIPLYLDTLALFFNRDYLNAANIPTPPETWDELVEQVGKLTNLSTVGGIQRSGIALGTAANVDHAGDILAALIYQAGGSLTPDMTGGDFSGPATLSALNFYTAFAASTKKTYTWNSFFAPSLQAFAAGETAMAIGYAADIQAVAAQNPQLNFDVAPLPQASGAKTPVAFGRTELAVVSHTSGNEDQAWRFLLWLSSRDIQKSFIDAAGLPPARRDLVREKPPRDYLAPFYDQVLSARLRPLAAGSLESILADMIEAVASRRFSADQAVNRAKQEIKTILPEQKRE</sequence>
<dbReference type="InterPro" id="IPR006059">
    <property type="entry name" value="SBP"/>
</dbReference>
<dbReference type="Proteomes" id="UP000704960">
    <property type="component" value="Unassembled WGS sequence"/>
</dbReference>
<comment type="caution">
    <text evidence="2">The sequence shown here is derived from an EMBL/GenBank/DDBJ whole genome shotgun (WGS) entry which is preliminary data.</text>
</comment>
<dbReference type="Gene3D" id="3.40.190.10">
    <property type="entry name" value="Periplasmic binding protein-like II"/>
    <property type="match status" value="1"/>
</dbReference>
<keyword evidence="1" id="KW-0812">Transmembrane</keyword>
<dbReference type="Pfam" id="PF13416">
    <property type="entry name" value="SBP_bac_8"/>
    <property type="match status" value="1"/>
</dbReference>
<evidence type="ECO:0000256" key="1">
    <source>
        <dbReference type="SAM" id="Phobius"/>
    </source>
</evidence>
<evidence type="ECO:0000313" key="3">
    <source>
        <dbReference type="Proteomes" id="UP000704960"/>
    </source>
</evidence>
<keyword evidence="1" id="KW-0472">Membrane</keyword>
<feature type="transmembrane region" description="Helical" evidence="1">
    <location>
        <begin position="6"/>
        <end position="27"/>
    </location>
</feature>
<evidence type="ECO:0000313" key="2">
    <source>
        <dbReference type="EMBL" id="MBI4132184.1"/>
    </source>
</evidence>
<dbReference type="InterPro" id="IPR050490">
    <property type="entry name" value="Bact_solute-bd_prot1"/>
</dbReference>
<dbReference type="SUPFAM" id="SSF53850">
    <property type="entry name" value="Periplasmic binding protein-like II"/>
    <property type="match status" value="1"/>
</dbReference>
<name>A0A932YWG5_9BACT</name>
<accession>A0A932YWG5</accession>
<organism evidence="2 3">
    <name type="scientific">Candidatus Sungiibacteriota bacterium</name>
    <dbReference type="NCBI Taxonomy" id="2750080"/>
    <lineage>
        <taxon>Bacteria</taxon>
        <taxon>Candidatus Sungiibacteriota</taxon>
    </lineage>
</organism>